<reference evidence="2 3" key="1">
    <citation type="submission" date="2018-09" db="EMBL/GenBank/DDBJ databases">
        <title>Novel species of Cryobacterium.</title>
        <authorList>
            <person name="Liu Q."/>
            <person name="Xin Y.-H."/>
        </authorList>
    </citation>
    <scope>NUCLEOTIDE SEQUENCE [LARGE SCALE GENOMIC DNA]</scope>
    <source>
        <strain evidence="2 3">Hh39</strain>
    </source>
</reference>
<comment type="caution">
    <text evidence="2">The sequence shown here is derived from an EMBL/GenBank/DDBJ whole genome shotgun (WGS) entry which is preliminary data.</text>
</comment>
<sequence>MSLEKWLVAPGQTKIIDIELVRGLKVGLIGGKIDVIGHDEPGARIEVHSVTGKDLKISMDGDVLEIDHPQLRWDNFIEVFGSFRGTAQADLSLMVPRDVALKFGVVSADALISGLRNDAKLSTVSGDLVIDDVTGDLELNAVNGEISVRNHVGSIGVHTVTGEVTASGNIRRFGLDGVSSDAFLDLEGTPDQVNSNTVSGNLTVRLGAGVAARYRLNTVAGTLQLDDQTVRTTFGRGYQGSTGSLDNSFLELNANSVSGNISVVRRAAAAGPDAAPESAHSAPGEAAS</sequence>
<dbReference type="AlphaFoldDB" id="A0A3A5MQ41"/>
<evidence type="ECO:0000313" key="3">
    <source>
        <dbReference type="Proteomes" id="UP000272015"/>
    </source>
</evidence>
<feature type="region of interest" description="Disordered" evidence="1">
    <location>
        <begin position="268"/>
        <end position="288"/>
    </location>
</feature>
<evidence type="ECO:0008006" key="4">
    <source>
        <dbReference type="Google" id="ProtNLM"/>
    </source>
</evidence>
<organism evidence="2 3">
    <name type="scientific">Cryobacterium melibiosiphilum</name>
    <dbReference type="NCBI Taxonomy" id="995039"/>
    <lineage>
        <taxon>Bacteria</taxon>
        <taxon>Bacillati</taxon>
        <taxon>Actinomycetota</taxon>
        <taxon>Actinomycetes</taxon>
        <taxon>Micrococcales</taxon>
        <taxon>Microbacteriaceae</taxon>
        <taxon>Cryobacterium</taxon>
    </lineage>
</organism>
<proteinExistence type="predicted"/>
<dbReference type="EMBL" id="QZVS01000077">
    <property type="protein sequence ID" value="RJT89083.1"/>
    <property type="molecule type" value="Genomic_DNA"/>
</dbReference>
<dbReference type="RefSeq" id="WP_119974057.1">
    <property type="nucleotide sequence ID" value="NZ_JBHSQA010000017.1"/>
</dbReference>
<accession>A0A3A5MQ41</accession>
<evidence type="ECO:0000256" key="1">
    <source>
        <dbReference type="SAM" id="MobiDB-lite"/>
    </source>
</evidence>
<evidence type="ECO:0000313" key="2">
    <source>
        <dbReference type="EMBL" id="RJT89083.1"/>
    </source>
</evidence>
<keyword evidence="3" id="KW-1185">Reference proteome</keyword>
<feature type="compositionally biased region" description="Low complexity" evidence="1">
    <location>
        <begin position="268"/>
        <end position="279"/>
    </location>
</feature>
<dbReference type="Proteomes" id="UP000272015">
    <property type="component" value="Unassembled WGS sequence"/>
</dbReference>
<name>A0A3A5MQ41_9MICO</name>
<gene>
    <name evidence="2" type="ORF">D6T64_08215</name>
</gene>
<dbReference type="OrthoDB" id="3232569at2"/>
<protein>
    <recommendedName>
        <fullName evidence="4">Adhesin domain-containing protein</fullName>
    </recommendedName>
</protein>